<dbReference type="Pfam" id="PF05869">
    <property type="entry name" value="Dam"/>
    <property type="match status" value="1"/>
</dbReference>
<sequence length="153" mass="17550">MKENDEWYTPAEIIRSLGDFDLDPATSVEAYRLNQSAKHIYTLEEDGLKQPWNGRVWLNPPYSNPLAKRFLEKMAEHNNGIALVFSKIEAKWFHDVVLGHATAVKFLYARIRFFRPDGTKGMQPRNGSMLVAYGTENAVILMNNTLKGKFVFL</sequence>
<keyword evidence="2" id="KW-1185">Reference proteome</keyword>
<dbReference type="STRING" id="1484053.SAMN05444274_101504"/>
<proteinExistence type="predicted"/>
<dbReference type="RefSeq" id="WP_072998590.1">
    <property type="nucleotide sequence ID" value="NZ_FQUM01000001.1"/>
</dbReference>
<evidence type="ECO:0000313" key="1">
    <source>
        <dbReference type="EMBL" id="SHE49183.1"/>
    </source>
</evidence>
<evidence type="ECO:0000313" key="2">
    <source>
        <dbReference type="Proteomes" id="UP000184164"/>
    </source>
</evidence>
<dbReference type="OrthoDB" id="189843at2"/>
<keyword evidence="1" id="KW-0808">Transferase</keyword>
<dbReference type="InterPro" id="IPR008593">
    <property type="entry name" value="Dam_MeTrfase"/>
</dbReference>
<dbReference type="EMBL" id="FQUM01000001">
    <property type="protein sequence ID" value="SHE49183.1"/>
    <property type="molecule type" value="Genomic_DNA"/>
</dbReference>
<dbReference type="GO" id="GO:0003677">
    <property type="term" value="F:DNA binding"/>
    <property type="evidence" value="ECO:0007669"/>
    <property type="project" value="InterPro"/>
</dbReference>
<dbReference type="GO" id="GO:0009307">
    <property type="term" value="P:DNA restriction-modification system"/>
    <property type="evidence" value="ECO:0007669"/>
    <property type="project" value="InterPro"/>
</dbReference>
<organism evidence="1 2">
    <name type="scientific">Mariniphaga anaerophila</name>
    <dbReference type="NCBI Taxonomy" id="1484053"/>
    <lineage>
        <taxon>Bacteria</taxon>
        <taxon>Pseudomonadati</taxon>
        <taxon>Bacteroidota</taxon>
        <taxon>Bacteroidia</taxon>
        <taxon>Marinilabiliales</taxon>
        <taxon>Prolixibacteraceae</taxon>
        <taxon>Mariniphaga</taxon>
    </lineage>
</organism>
<dbReference type="Proteomes" id="UP000184164">
    <property type="component" value="Unassembled WGS sequence"/>
</dbReference>
<dbReference type="GO" id="GO:0009007">
    <property type="term" value="F:site-specific DNA-methyltransferase (adenine-specific) activity"/>
    <property type="evidence" value="ECO:0007669"/>
    <property type="project" value="InterPro"/>
</dbReference>
<accession>A0A1M4TXQ2</accession>
<protein>
    <submittedName>
        <fullName evidence="1">Phage N-6-adenine-methyltransferase</fullName>
    </submittedName>
</protein>
<gene>
    <name evidence="1" type="ORF">SAMN05444274_101504</name>
</gene>
<dbReference type="GO" id="GO:0032259">
    <property type="term" value="P:methylation"/>
    <property type="evidence" value="ECO:0007669"/>
    <property type="project" value="UniProtKB-KW"/>
</dbReference>
<name>A0A1M4TXQ2_9BACT</name>
<reference evidence="1 2" key="1">
    <citation type="submission" date="2016-11" db="EMBL/GenBank/DDBJ databases">
        <authorList>
            <person name="Jaros S."/>
            <person name="Januszkiewicz K."/>
            <person name="Wedrychowicz H."/>
        </authorList>
    </citation>
    <scope>NUCLEOTIDE SEQUENCE [LARGE SCALE GENOMIC DNA]</scope>
    <source>
        <strain evidence="1 2">DSM 26910</strain>
    </source>
</reference>
<dbReference type="AlphaFoldDB" id="A0A1M4TXQ2"/>
<keyword evidence="1" id="KW-0489">Methyltransferase</keyword>